<gene>
    <name evidence="7" type="ORF">SAMN05216529_101495</name>
</gene>
<dbReference type="InterPro" id="IPR015500">
    <property type="entry name" value="Peptidase_S8_subtilisin-rel"/>
</dbReference>
<dbReference type="PANTHER" id="PTHR43806">
    <property type="entry name" value="PEPTIDASE S8"/>
    <property type="match status" value="1"/>
</dbReference>
<dbReference type="Gene3D" id="3.40.50.200">
    <property type="entry name" value="Peptidase S8/S53 domain"/>
    <property type="match status" value="1"/>
</dbReference>
<dbReference type="PROSITE" id="PS00136">
    <property type="entry name" value="SUBTILASE_ASP"/>
    <property type="match status" value="1"/>
</dbReference>
<dbReference type="PRINTS" id="PR00723">
    <property type="entry name" value="SUBTILISIN"/>
</dbReference>
<keyword evidence="2" id="KW-0645">Protease</keyword>
<accession>A0A316A5U0</accession>
<sequence>MKGTYMHKALDDNYIDLLIDNVLAENLRNGYEITKINERNSILHSPVDIFNMCSLGIYPYHIFPTIYTLCSTVSLESSGISVVQSNPNFGLFGQGVIIGFVDTGINYQHQAFLNSDGTSRILYLWDQNIEGSGIQPNVPFGSEYDRALINLALLNQNPLSIVPSFDDDGHGTMLAGIAAGSVDESQNFSGVAPNAEIVVVKLAQAKHNNRAIFNIPDTVRCYPETNILIGIEYIRKTAERLKRPLIICLGMGSSQSDHDGHSALSLYLNNNSTTPRIGVCISAGNEGNTRRHYSGDISDGQTYNEFELRVGELDKRFSMEIWQKSPGKIAIVIESPNGEQTSVIQPQFSQCLEHTFVFSNSKLYINNIIVEEETGEQLILIRFSNALSGIWKMRAIRIDNIATQFNAWLPSGDIITEETYFLEPNPYTTVTSPGNARNPVTITAYNQTTNSILLESSRGFTTSNVIAPDLAAPGFNIKCPTIINTYGGATGTGAAAAHSSGIMALILEWAVVKGNYTSISGRDISRLLIRGATRENYMDYPNRIWGYGKIDIIGLFKGLI</sequence>
<dbReference type="GO" id="GO:0004252">
    <property type="term" value="F:serine-type endopeptidase activity"/>
    <property type="evidence" value="ECO:0007669"/>
    <property type="project" value="InterPro"/>
</dbReference>
<dbReference type="InterPro" id="IPR017310">
    <property type="entry name" value="Pept_S8A_subtilisin_clostridia"/>
</dbReference>
<comment type="similarity">
    <text evidence="1 5">Belongs to the peptidase S8 family.</text>
</comment>
<dbReference type="PANTHER" id="PTHR43806:SF11">
    <property type="entry name" value="CEREVISIN-RELATED"/>
    <property type="match status" value="1"/>
</dbReference>
<evidence type="ECO:0000259" key="6">
    <source>
        <dbReference type="Pfam" id="PF00082"/>
    </source>
</evidence>
<feature type="domain" description="Peptidase S8/S53" evidence="6">
    <location>
        <begin position="427"/>
        <end position="548"/>
    </location>
</feature>
<evidence type="ECO:0000313" key="7">
    <source>
        <dbReference type="EMBL" id="SUQ12598.1"/>
    </source>
</evidence>
<dbReference type="Proteomes" id="UP000254051">
    <property type="component" value="Unassembled WGS sequence"/>
</dbReference>
<keyword evidence="3" id="KW-0378">Hydrolase</keyword>
<dbReference type="InterPro" id="IPR050131">
    <property type="entry name" value="Peptidase_S8_subtilisin-like"/>
</dbReference>
<organism evidence="7 8">
    <name type="scientific">Faecalicatena contorta</name>
    <dbReference type="NCBI Taxonomy" id="39482"/>
    <lineage>
        <taxon>Bacteria</taxon>
        <taxon>Bacillati</taxon>
        <taxon>Bacillota</taxon>
        <taxon>Clostridia</taxon>
        <taxon>Lachnospirales</taxon>
        <taxon>Lachnospiraceae</taxon>
        <taxon>Faecalicatena</taxon>
    </lineage>
</organism>
<comment type="caution">
    <text evidence="5">Lacks conserved residue(s) required for the propagation of feature annotation.</text>
</comment>
<keyword evidence="8" id="KW-1185">Reference proteome</keyword>
<dbReference type="Gene3D" id="2.60.120.1290">
    <property type="match status" value="1"/>
</dbReference>
<name>A0A316A5U0_9FIRM</name>
<feature type="domain" description="Peptidase S8/S53" evidence="6">
    <location>
        <begin position="93"/>
        <end position="296"/>
    </location>
</feature>
<evidence type="ECO:0000256" key="5">
    <source>
        <dbReference type="PROSITE-ProRule" id="PRU01240"/>
    </source>
</evidence>
<dbReference type="PROSITE" id="PS51892">
    <property type="entry name" value="SUBTILASE"/>
    <property type="match status" value="1"/>
</dbReference>
<dbReference type="CDD" id="cd07478">
    <property type="entry name" value="Peptidases_S8_CspA-like"/>
    <property type="match status" value="1"/>
</dbReference>
<dbReference type="PIRSF" id="PIRSF037894">
    <property type="entry name" value="Subtilisin_rel_CspABC"/>
    <property type="match status" value="1"/>
</dbReference>
<evidence type="ECO:0000256" key="2">
    <source>
        <dbReference type="ARBA" id="ARBA00022670"/>
    </source>
</evidence>
<dbReference type="AlphaFoldDB" id="A0A316A5U0"/>
<dbReference type="EMBL" id="UHJJ01000001">
    <property type="protein sequence ID" value="SUQ12598.1"/>
    <property type="molecule type" value="Genomic_DNA"/>
</dbReference>
<keyword evidence="4" id="KW-0720">Serine protease</keyword>
<dbReference type="SUPFAM" id="SSF52743">
    <property type="entry name" value="Subtilisin-like"/>
    <property type="match status" value="1"/>
</dbReference>
<dbReference type="InterPro" id="IPR000209">
    <property type="entry name" value="Peptidase_S8/S53_dom"/>
</dbReference>
<evidence type="ECO:0000256" key="3">
    <source>
        <dbReference type="ARBA" id="ARBA00022801"/>
    </source>
</evidence>
<evidence type="ECO:0000256" key="4">
    <source>
        <dbReference type="ARBA" id="ARBA00022825"/>
    </source>
</evidence>
<dbReference type="InterPro" id="IPR023827">
    <property type="entry name" value="Peptidase_S8_Asp-AS"/>
</dbReference>
<reference evidence="8" key="1">
    <citation type="submission" date="2017-07" db="EMBL/GenBank/DDBJ databases">
        <authorList>
            <person name="Varghese N."/>
            <person name="Submissions S."/>
        </authorList>
    </citation>
    <scope>NUCLEOTIDE SEQUENCE [LARGE SCALE GENOMIC DNA]</scope>
    <source>
        <strain evidence="8">NLAE-zl-C134</strain>
    </source>
</reference>
<evidence type="ECO:0000256" key="1">
    <source>
        <dbReference type="ARBA" id="ARBA00011073"/>
    </source>
</evidence>
<proteinExistence type="inferred from homology"/>
<evidence type="ECO:0000313" key="8">
    <source>
        <dbReference type="Proteomes" id="UP000254051"/>
    </source>
</evidence>
<protein>
    <submittedName>
        <fullName evidence="7">Subtilase family protein</fullName>
    </submittedName>
</protein>
<dbReference type="InterPro" id="IPR034045">
    <property type="entry name" value="Pep_S8_CspA-like"/>
</dbReference>
<dbReference type="GO" id="GO:0006508">
    <property type="term" value="P:proteolysis"/>
    <property type="evidence" value="ECO:0007669"/>
    <property type="project" value="UniProtKB-KW"/>
</dbReference>
<dbReference type="Pfam" id="PF00082">
    <property type="entry name" value="Peptidase_S8"/>
    <property type="match status" value="2"/>
</dbReference>
<dbReference type="InterPro" id="IPR036852">
    <property type="entry name" value="Peptidase_S8/S53_dom_sf"/>
</dbReference>